<proteinExistence type="predicted"/>
<name>A0A0F8WQV6_9ZZZZ</name>
<evidence type="ECO:0000259" key="1">
    <source>
        <dbReference type="PROSITE" id="PS50125"/>
    </source>
</evidence>
<dbReference type="AlphaFoldDB" id="A0A0F8WQV6"/>
<dbReference type="InterPro" id="IPR029787">
    <property type="entry name" value="Nucleotide_cyclase"/>
</dbReference>
<dbReference type="InterPro" id="IPR050697">
    <property type="entry name" value="Adenylyl/Guanylyl_Cyclase_3/4"/>
</dbReference>
<dbReference type="GO" id="GO:0009190">
    <property type="term" value="P:cyclic nucleotide biosynthetic process"/>
    <property type="evidence" value="ECO:0007669"/>
    <property type="project" value="InterPro"/>
</dbReference>
<dbReference type="Pfam" id="PF00211">
    <property type="entry name" value="Guanylate_cyc"/>
    <property type="match status" value="1"/>
</dbReference>
<dbReference type="CDD" id="cd07302">
    <property type="entry name" value="CHD"/>
    <property type="match status" value="1"/>
</dbReference>
<organism evidence="2">
    <name type="scientific">marine sediment metagenome</name>
    <dbReference type="NCBI Taxonomy" id="412755"/>
    <lineage>
        <taxon>unclassified sequences</taxon>
        <taxon>metagenomes</taxon>
        <taxon>ecological metagenomes</taxon>
    </lineage>
</organism>
<gene>
    <name evidence="2" type="ORF">LCGC14_3035640</name>
</gene>
<dbReference type="Gene3D" id="3.30.70.1230">
    <property type="entry name" value="Nucleotide cyclase"/>
    <property type="match status" value="1"/>
</dbReference>
<dbReference type="PROSITE" id="PS50125">
    <property type="entry name" value="GUANYLATE_CYCLASE_2"/>
    <property type="match status" value="1"/>
</dbReference>
<comment type="caution">
    <text evidence="2">The sequence shown here is derived from an EMBL/GenBank/DDBJ whole genome shotgun (WGS) entry which is preliminary data.</text>
</comment>
<dbReference type="GO" id="GO:0035556">
    <property type="term" value="P:intracellular signal transduction"/>
    <property type="evidence" value="ECO:0007669"/>
    <property type="project" value="InterPro"/>
</dbReference>
<accession>A0A0F8WQV6</accession>
<protein>
    <recommendedName>
        <fullName evidence="1">Guanylate cyclase domain-containing protein</fullName>
    </recommendedName>
</protein>
<evidence type="ECO:0000313" key="2">
    <source>
        <dbReference type="EMBL" id="KKK59312.1"/>
    </source>
</evidence>
<feature type="non-terminal residue" evidence="2">
    <location>
        <position position="1"/>
    </location>
</feature>
<dbReference type="SMART" id="SM00044">
    <property type="entry name" value="CYCc"/>
    <property type="match status" value="1"/>
</dbReference>
<dbReference type="PANTHER" id="PTHR43081:SF1">
    <property type="entry name" value="ADENYLATE CYCLASE, TERMINAL-DIFFERENTIATION SPECIFIC"/>
    <property type="match status" value="1"/>
</dbReference>
<reference evidence="2" key="1">
    <citation type="journal article" date="2015" name="Nature">
        <title>Complex archaea that bridge the gap between prokaryotes and eukaryotes.</title>
        <authorList>
            <person name="Spang A."/>
            <person name="Saw J.H."/>
            <person name="Jorgensen S.L."/>
            <person name="Zaremba-Niedzwiedzka K."/>
            <person name="Martijn J."/>
            <person name="Lind A.E."/>
            <person name="van Eijk R."/>
            <person name="Schleper C."/>
            <person name="Guy L."/>
            <person name="Ettema T.J."/>
        </authorList>
    </citation>
    <scope>NUCLEOTIDE SEQUENCE</scope>
</reference>
<feature type="domain" description="Guanylate cyclase" evidence="1">
    <location>
        <begin position="61"/>
        <end position="193"/>
    </location>
</feature>
<dbReference type="InterPro" id="IPR001054">
    <property type="entry name" value="A/G_cyclase"/>
</dbReference>
<dbReference type="EMBL" id="LAZR01063543">
    <property type="protein sequence ID" value="KKK59312.1"/>
    <property type="molecule type" value="Genomic_DNA"/>
</dbReference>
<sequence>SIAKLIFVSIIVWFYLKDRIEAMLEHAQRPEVGVVGARLLFPGDGPQHEGVALGGEKRVVTLLMSDLRGFTALTENLPAESVVGFINIYLEVMTEVILTYQGAIDEFIGDSILVIFGAPIQRDDHARRAVACALEMQTAMEEVNRRNRAAGYPQVEMGIGINTGELVVGNIGSSKRAKYGVVGRHVNLTSRIESFTVGGQIFVSENTVDSCGSILRIEDSIEVMPKGVKEPITVFDVRGIGGDFNIFLPEKEKIDWEELKQPLSIRFTILVGKYAGDDFHRGNANFSIYIKR</sequence>
<dbReference type="PANTHER" id="PTHR43081">
    <property type="entry name" value="ADENYLATE CYCLASE, TERMINAL-DIFFERENTIATION SPECIFIC-RELATED"/>
    <property type="match status" value="1"/>
</dbReference>
<dbReference type="SUPFAM" id="SSF55073">
    <property type="entry name" value="Nucleotide cyclase"/>
    <property type="match status" value="1"/>
</dbReference>